<organism evidence="11 12">
    <name type="scientific">Dioscorea cayennensis subsp. rotundata</name>
    <name type="common">White Guinea yam</name>
    <name type="synonym">Dioscorea rotundata</name>
    <dbReference type="NCBI Taxonomy" id="55577"/>
    <lineage>
        <taxon>Eukaryota</taxon>
        <taxon>Viridiplantae</taxon>
        <taxon>Streptophyta</taxon>
        <taxon>Embryophyta</taxon>
        <taxon>Tracheophyta</taxon>
        <taxon>Spermatophyta</taxon>
        <taxon>Magnoliopsida</taxon>
        <taxon>Liliopsida</taxon>
        <taxon>Dioscoreales</taxon>
        <taxon>Dioscoreaceae</taxon>
        <taxon>Dioscorea</taxon>
    </lineage>
</organism>
<evidence type="ECO:0000256" key="4">
    <source>
        <dbReference type="ARBA" id="ARBA00022741"/>
    </source>
</evidence>
<evidence type="ECO:0000259" key="10">
    <source>
        <dbReference type="Pfam" id="PF23598"/>
    </source>
</evidence>
<dbReference type="Pfam" id="PF00931">
    <property type="entry name" value="NB-ARC"/>
    <property type="match status" value="1"/>
</dbReference>
<dbReference type="GO" id="GO:0002758">
    <property type="term" value="P:innate immune response-activating signaling pathway"/>
    <property type="evidence" value="ECO:0007669"/>
    <property type="project" value="UniProtKB-ARBA"/>
</dbReference>
<dbReference type="Pfam" id="PF18052">
    <property type="entry name" value="Rx_N"/>
    <property type="match status" value="1"/>
</dbReference>
<evidence type="ECO:0000256" key="1">
    <source>
        <dbReference type="ARBA" id="ARBA00008894"/>
    </source>
</evidence>
<dbReference type="InterPro" id="IPR042197">
    <property type="entry name" value="Apaf_helical"/>
</dbReference>
<keyword evidence="11" id="KW-1185">Reference proteome</keyword>
<dbReference type="PANTHER" id="PTHR36766:SF70">
    <property type="entry name" value="DISEASE RESISTANCE PROTEIN RGA4"/>
    <property type="match status" value="1"/>
</dbReference>
<dbReference type="InterPro" id="IPR041118">
    <property type="entry name" value="Rx_N"/>
</dbReference>
<keyword evidence="2" id="KW-0433">Leucine-rich repeat</keyword>
<dbReference type="InterPro" id="IPR027417">
    <property type="entry name" value="P-loop_NTPase"/>
</dbReference>
<dbReference type="Proteomes" id="UP001515500">
    <property type="component" value="Chromosome 19"/>
</dbReference>
<dbReference type="GeneID" id="120249438"/>
<dbReference type="PRINTS" id="PR00364">
    <property type="entry name" value="DISEASERSIST"/>
</dbReference>
<feature type="domain" description="Disease resistance protein winged helix" evidence="9">
    <location>
        <begin position="434"/>
        <end position="501"/>
    </location>
</feature>
<evidence type="ECO:0000313" key="11">
    <source>
        <dbReference type="Proteomes" id="UP001515500"/>
    </source>
</evidence>
<dbReference type="Gene3D" id="1.20.5.4130">
    <property type="match status" value="1"/>
</dbReference>
<dbReference type="InterPro" id="IPR036388">
    <property type="entry name" value="WH-like_DNA-bd_sf"/>
</dbReference>
<keyword evidence="5" id="KW-0611">Plant defense</keyword>
<dbReference type="GO" id="GO:0005524">
    <property type="term" value="F:ATP binding"/>
    <property type="evidence" value="ECO:0007669"/>
    <property type="project" value="UniProtKB-KW"/>
</dbReference>
<dbReference type="Gene3D" id="3.80.10.10">
    <property type="entry name" value="Ribonuclease Inhibitor"/>
    <property type="match status" value="2"/>
</dbReference>
<keyword evidence="4" id="KW-0547">Nucleotide-binding</keyword>
<feature type="domain" description="Disease resistance N-terminal" evidence="8">
    <location>
        <begin position="9"/>
        <end position="86"/>
    </location>
</feature>
<dbReference type="CDD" id="cd14798">
    <property type="entry name" value="RX-CC_like"/>
    <property type="match status" value="1"/>
</dbReference>
<dbReference type="InterPro" id="IPR032675">
    <property type="entry name" value="LRR_dom_sf"/>
</dbReference>
<dbReference type="SUPFAM" id="SSF52058">
    <property type="entry name" value="L domain-like"/>
    <property type="match status" value="1"/>
</dbReference>
<dbReference type="Gene3D" id="1.10.10.10">
    <property type="entry name" value="Winged helix-like DNA-binding domain superfamily/Winged helix DNA-binding domain"/>
    <property type="match status" value="1"/>
</dbReference>
<evidence type="ECO:0000313" key="12">
    <source>
        <dbReference type="RefSeq" id="XP_039113880.1"/>
    </source>
</evidence>
<comment type="similarity">
    <text evidence="1">Belongs to the disease resistance NB-LRR family.</text>
</comment>
<feature type="domain" description="NB-ARC" evidence="7">
    <location>
        <begin position="178"/>
        <end position="348"/>
    </location>
</feature>
<dbReference type="InterPro" id="IPR055414">
    <property type="entry name" value="LRR_R13L4/SHOC2-like"/>
</dbReference>
<proteinExistence type="inferred from homology"/>
<evidence type="ECO:0000256" key="2">
    <source>
        <dbReference type="ARBA" id="ARBA00022614"/>
    </source>
</evidence>
<dbReference type="PANTHER" id="PTHR36766">
    <property type="entry name" value="PLANT BROAD-SPECTRUM MILDEW RESISTANCE PROTEIN RPW8"/>
    <property type="match status" value="1"/>
</dbReference>
<dbReference type="Gene3D" id="3.40.50.300">
    <property type="entry name" value="P-loop containing nucleotide triphosphate hydrolases"/>
    <property type="match status" value="1"/>
</dbReference>
<gene>
    <name evidence="12" type="primary">LOC120249438</name>
</gene>
<keyword evidence="3" id="KW-0677">Repeat</keyword>
<dbReference type="GO" id="GO:0042742">
    <property type="term" value="P:defense response to bacterium"/>
    <property type="evidence" value="ECO:0007669"/>
    <property type="project" value="UniProtKB-ARBA"/>
</dbReference>
<evidence type="ECO:0000259" key="9">
    <source>
        <dbReference type="Pfam" id="PF23559"/>
    </source>
</evidence>
<feature type="domain" description="Disease resistance R13L4/SHOC-2-like LRR" evidence="10">
    <location>
        <begin position="551"/>
        <end position="854"/>
    </location>
</feature>
<dbReference type="FunFam" id="1.10.10.10:FF:000322">
    <property type="entry name" value="Probable disease resistance protein At1g63360"/>
    <property type="match status" value="1"/>
</dbReference>
<dbReference type="Pfam" id="PF23559">
    <property type="entry name" value="WHD_DRP"/>
    <property type="match status" value="1"/>
</dbReference>
<dbReference type="InterPro" id="IPR038005">
    <property type="entry name" value="RX-like_CC"/>
</dbReference>
<dbReference type="AlphaFoldDB" id="A0AB40AG17"/>
<dbReference type="SUPFAM" id="SSF52540">
    <property type="entry name" value="P-loop containing nucleoside triphosphate hydrolases"/>
    <property type="match status" value="1"/>
</dbReference>
<evidence type="ECO:0000256" key="6">
    <source>
        <dbReference type="ARBA" id="ARBA00022840"/>
    </source>
</evidence>
<dbReference type="RefSeq" id="XP_039113880.1">
    <property type="nucleotide sequence ID" value="XM_039257946.1"/>
</dbReference>
<dbReference type="GO" id="GO:0009626">
    <property type="term" value="P:plant-type hypersensitive response"/>
    <property type="evidence" value="ECO:0007669"/>
    <property type="project" value="UniProtKB-ARBA"/>
</dbReference>
<dbReference type="GO" id="GO:0043531">
    <property type="term" value="F:ADP binding"/>
    <property type="evidence" value="ECO:0007669"/>
    <property type="project" value="InterPro"/>
</dbReference>
<evidence type="ECO:0000259" key="8">
    <source>
        <dbReference type="Pfam" id="PF18052"/>
    </source>
</evidence>
<evidence type="ECO:0000256" key="5">
    <source>
        <dbReference type="ARBA" id="ARBA00022821"/>
    </source>
</evidence>
<accession>A0AB40AG17</accession>
<protein>
    <submittedName>
        <fullName evidence="12">Disease resistance protein RGA1</fullName>
    </submittedName>
</protein>
<keyword evidence="6" id="KW-0067">ATP-binding</keyword>
<evidence type="ECO:0000256" key="3">
    <source>
        <dbReference type="ARBA" id="ARBA00022737"/>
    </source>
</evidence>
<dbReference type="Gene3D" id="1.10.8.430">
    <property type="entry name" value="Helical domain of apoptotic protease-activating factors"/>
    <property type="match status" value="1"/>
</dbReference>
<reference evidence="12" key="1">
    <citation type="submission" date="2025-08" db="UniProtKB">
        <authorList>
            <consortium name="RefSeq"/>
        </authorList>
    </citation>
    <scope>IDENTIFICATION</scope>
</reference>
<dbReference type="InterPro" id="IPR058922">
    <property type="entry name" value="WHD_DRP"/>
</dbReference>
<dbReference type="InterPro" id="IPR002182">
    <property type="entry name" value="NB-ARC"/>
</dbReference>
<name>A0AB40AG17_DIOCR</name>
<evidence type="ECO:0000259" key="7">
    <source>
        <dbReference type="Pfam" id="PF00931"/>
    </source>
</evidence>
<dbReference type="Pfam" id="PF23598">
    <property type="entry name" value="LRR_14"/>
    <property type="match status" value="1"/>
</dbReference>
<sequence>MVVDAFGGKLVERLINLAEEKAILVLGVKTELHKLRRRMEKITRVLKDAERRRIQDPAINAWVTELKHFMYDADDLIDLCLIQGSKLLADQPSKSYDLNFQFKFPFFPCCHSVPLRYEIASRVKRLTGRLEEISKDKESFNLVEYKLNTLDVVSEVGSQHSSDSLPEPDVVGWGIRDATRKLVELLVGEGEQKCRLFAIVGMGGIGKTTLAQIVYDNYSIQDSFVLRSWVSVSKHCSSEVELLKVIIRNIGGSYGDVTTTGELKLILRSELVGKSFFLVLDDVWQANVWVDLLKNTIQSAAAKVGILVTTRDENIAKKMGVVHMHNVSKLPVDSGWELLCKKVFVNRDGAEMHKLRDIGIQIVTKCDGLPLAIKTIAGVLIMKNPTTREWEKVLNSDAWTVGGLPEELQGALYLSYEDLPSALKHCFLHCSLIPPDRALRRIDLAYEWIAEGYVQAKGNVSLEEVADEYYMELIRRSFLQPDLNDDYLSECTMHELLRTLAQFLACDESFSGDPQEANINSSMTKLRRLSISSSREIVGLPPVIVKQNCLRTLMLFSTPPSLDMHILGRLSYVRVLILNGKKIDRVPDNIGEFIHLRLLDLKFTGIHELPDSIGSLTSLEFLNLEDCESLHTIPESIAKLCNLRCLRLKGTPLSHVPNGIGKLEHLSYLNGFVIGSGGDGERPQEGHNLEELQSLKNLRILHISSLEMALSGASVLSNKPHLRQLMLHCTVRNTIQLHTVQETNRIEQVFDKLSPPSSLEKLVIDGFFGSRYPKWMSSTMISTSLIDLTILHLMNCISCPQLPPLGQLPELNYLKVGNASAIVSIGSEFFGSGVKDGNGKPQTAFPSLEYLIFDDMPNLEEWSFSGQNSEESSKMVTFGHLRQVSLHICPKLKALPRGLNQVNMHRLYIEGAHSLTTVENFPNLTEWLQVINNHRLAQVSNLPALRALIVRDCPMLQCVEKLDSLLRLQLIDTMSSSLPEWLITFLRERQQAHDDWFQLDLDCTVQALKGFIKGCPGWSILEQVPQVVAYAENKSKYLLYTKEPFSYKTNLED</sequence>